<organism evidence="2 3">
    <name type="scientific">Monodelphis domestica</name>
    <name type="common">Gray short-tailed opossum</name>
    <dbReference type="NCBI Taxonomy" id="13616"/>
    <lineage>
        <taxon>Eukaryota</taxon>
        <taxon>Metazoa</taxon>
        <taxon>Chordata</taxon>
        <taxon>Craniata</taxon>
        <taxon>Vertebrata</taxon>
        <taxon>Euteleostomi</taxon>
        <taxon>Mammalia</taxon>
        <taxon>Metatheria</taxon>
        <taxon>Didelphimorphia</taxon>
        <taxon>Didelphidae</taxon>
        <taxon>Monodelphis</taxon>
    </lineage>
</organism>
<dbReference type="AlphaFoldDB" id="A0A5F8GJS4"/>
<dbReference type="GeneTree" id="ENSGT00940000162673"/>
<dbReference type="OMA" id="EISICHQ"/>
<reference evidence="2 3" key="1">
    <citation type="journal article" date="2007" name="Nature">
        <title>Genome of the marsupial Monodelphis domestica reveals innovation in non-coding sequences.</title>
        <authorList>
            <person name="Mikkelsen T.S."/>
            <person name="Wakefield M.J."/>
            <person name="Aken B."/>
            <person name="Amemiya C.T."/>
            <person name="Chang J.L."/>
            <person name="Duke S."/>
            <person name="Garber M."/>
            <person name="Gentles A.J."/>
            <person name="Goodstadt L."/>
            <person name="Heger A."/>
            <person name="Jurka J."/>
            <person name="Kamal M."/>
            <person name="Mauceli E."/>
            <person name="Searle S.M."/>
            <person name="Sharpe T."/>
            <person name="Baker M.L."/>
            <person name="Batzer M.A."/>
            <person name="Benos P.V."/>
            <person name="Belov K."/>
            <person name="Clamp M."/>
            <person name="Cook A."/>
            <person name="Cuff J."/>
            <person name="Das R."/>
            <person name="Davidow L."/>
            <person name="Deakin J.E."/>
            <person name="Fazzari M.J."/>
            <person name="Glass J.L."/>
            <person name="Grabherr M."/>
            <person name="Greally J.M."/>
            <person name="Gu W."/>
            <person name="Hore T.A."/>
            <person name="Huttley G.A."/>
            <person name="Kleber M."/>
            <person name="Jirtle R.L."/>
            <person name="Koina E."/>
            <person name="Lee J.T."/>
            <person name="Mahony S."/>
            <person name="Marra M.A."/>
            <person name="Miller R.D."/>
            <person name="Nicholls R.D."/>
            <person name="Oda M."/>
            <person name="Papenfuss A.T."/>
            <person name="Parra Z.E."/>
            <person name="Pollock D.D."/>
            <person name="Ray D.A."/>
            <person name="Schein J.E."/>
            <person name="Speed T.P."/>
            <person name="Thompson K."/>
            <person name="VandeBerg J.L."/>
            <person name="Wade C.M."/>
            <person name="Walker J.A."/>
            <person name="Waters P.D."/>
            <person name="Webber C."/>
            <person name="Weidman J.R."/>
            <person name="Xie X."/>
            <person name="Zody M.C."/>
            <person name="Baldwin J."/>
            <person name="Abdouelleil A."/>
            <person name="Abdulkadir J."/>
            <person name="Abebe A."/>
            <person name="Abera B."/>
            <person name="Abreu J."/>
            <person name="Acer S.C."/>
            <person name="Aftuck L."/>
            <person name="Alexander A."/>
            <person name="An P."/>
            <person name="Anderson E."/>
            <person name="Anderson S."/>
            <person name="Arachi H."/>
            <person name="Azer M."/>
            <person name="Bachantsang P."/>
            <person name="Barry A."/>
            <person name="Bayul T."/>
            <person name="Berlin A."/>
            <person name="Bessette D."/>
            <person name="Bloom T."/>
            <person name="Bloom T."/>
            <person name="Boguslavskiy L."/>
            <person name="Bonnet C."/>
            <person name="Boukhgalter B."/>
            <person name="Bourzgui I."/>
            <person name="Brown A."/>
            <person name="Cahill P."/>
            <person name="Channer S."/>
            <person name="Cheshatsang Y."/>
            <person name="Chuda L."/>
            <person name="Citroen M."/>
            <person name="Collymore A."/>
            <person name="Cooke P."/>
            <person name="Costello M."/>
            <person name="D'Aco K."/>
            <person name="Daza R."/>
            <person name="De Haan G."/>
            <person name="DeGray S."/>
            <person name="DeMaso C."/>
            <person name="Dhargay N."/>
            <person name="Dooley K."/>
            <person name="Dooley E."/>
            <person name="Doricent M."/>
            <person name="Dorje P."/>
            <person name="Dorjee K."/>
            <person name="Dupes A."/>
            <person name="Elong R."/>
            <person name="Falk J."/>
            <person name="Farina A."/>
            <person name="Faro S."/>
            <person name="Ferguson D."/>
            <person name="Fisher S."/>
            <person name="Foley C.D."/>
            <person name="Franke A."/>
            <person name="Friedrich D."/>
            <person name="Gadbois L."/>
            <person name="Gearin G."/>
            <person name="Gearin C.R."/>
            <person name="Giannoukos G."/>
            <person name="Goode T."/>
            <person name="Graham J."/>
            <person name="Grandbois E."/>
            <person name="Grewal S."/>
            <person name="Gyaltsen K."/>
            <person name="Hafez N."/>
            <person name="Hagos B."/>
            <person name="Hall J."/>
            <person name="Henson C."/>
            <person name="Hollinger A."/>
            <person name="Honan T."/>
            <person name="Huard M.D."/>
            <person name="Hughes L."/>
            <person name="Hurhula B."/>
            <person name="Husby M.E."/>
            <person name="Kamat A."/>
            <person name="Kanga B."/>
            <person name="Kashin S."/>
            <person name="Khazanovich D."/>
            <person name="Kisner P."/>
            <person name="Lance K."/>
            <person name="Lara M."/>
            <person name="Lee W."/>
            <person name="Lennon N."/>
            <person name="Letendre F."/>
            <person name="LeVine R."/>
            <person name="Lipovsky A."/>
            <person name="Liu X."/>
            <person name="Liu J."/>
            <person name="Liu S."/>
            <person name="Lokyitsang T."/>
            <person name="Lokyitsang Y."/>
            <person name="Lubonja R."/>
            <person name="Lui A."/>
            <person name="MacDonald P."/>
            <person name="Magnisalis V."/>
            <person name="Maru K."/>
            <person name="Matthews C."/>
            <person name="McCusker W."/>
            <person name="McDonough S."/>
            <person name="Mehta T."/>
            <person name="Meldrim J."/>
            <person name="Meneus L."/>
            <person name="Mihai O."/>
            <person name="Mihalev A."/>
            <person name="Mihova T."/>
            <person name="Mittelman R."/>
            <person name="Mlenga V."/>
            <person name="Montmayeur A."/>
            <person name="Mulrain L."/>
            <person name="Navidi A."/>
            <person name="Naylor J."/>
            <person name="Negash T."/>
            <person name="Nguyen T."/>
            <person name="Nguyen N."/>
            <person name="Nicol R."/>
            <person name="Norbu C."/>
            <person name="Norbu N."/>
            <person name="Novod N."/>
            <person name="O'Neill B."/>
            <person name="Osman S."/>
            <person name="Markiewicz E."/>
            <person name="Oyono O.L."/>
            <person name="Patti C."/>
            <person name="Phunkhang P."/>
            <person name="Pierre F."/>
            <person name="Priest M."/>
            <person name="Raghuraman S."/>
            <person name="Rege F."/>
            <person name="Reyes R."/>
            <person name="Rise C."/>
            <person name="Rogov P."/>
            <person name="Ross K."/>
            <person name="Ryan E."/>
            <person name="Settipalli S."/>
            <person name="Shea T."/>
            <person name="Sherpa N."/>
            <person name="Shi L."/>
            <person name="Shih D."/>
            <person name="Sparrow T."/>
            <person name="Spaulding J."/>
            <person name="Stalker J."/>
            <person name="Stange-Thomann N."/>
            <person name="Stavropoulos S."/>
            <person name="Stone C."/>
            <person name="Strader C."/>
            <person name="Tesfaye S."/>
            <person name="Thomson T."/>
            <person name="Thoulutsang Y."/>
            <person name="Thoulutsang D."/>
            <person name="Topham K."/>
            <person name="Topping I."/>
            <person name="Tsamla T."/>
            <person name="Vassiliev H."/>
            <person name="Vo A."/>
            <person name="Wangchuk T."/>
            <person name="Wangdi T."/>
            <person name="Weiand M."/>
            <person name="Wilkinson J."/>
            <person name="Wilson A."/>
            <person name="Yadav S."/>
            <person name="Young G."/>
            <person name="Yu Q."/>
            <person name="Zembek L."/>
            <person name="Zhong D."/>
            <person name="Zimmer A."/>
            <person name="Zwirko Z."/>
            <person name="Jaffe D.B."/>
            <person name="Alvarez P."/>
            <person name="Brockman W."/>
            <person name="Butler J."/>
            <person name="Chin C."/>
            <person name="Gnerre S."/>
            <person name="MacCallum I."/>
            <person name="Graves J.A."/>
            <person name="Ponting C.P."/>
            <person name="Breen M."/>
            <person name="Samollow P.B."/>
            <person name="Lander E.S."/>
            <person name="Lindblad-Toh K."/>
        </authorList>
    </citation>
    <scope>NUCLEOTIDE SEQUENCE [LARGE SCALE GENOMIC DNA]</scope>
</reference>
<evidence type="ECO:0000313" key="2">
    <source>
        <dbReference type="Ensembl" id="ENSMODP00000047765.1"/>
    </source>
</evidence>
<reference evidence="2" key="2">
    <citation type="submission" date="2025-08" db="UniProtKB">
        <authorList>
            <consortium name="Ensembl"/>
        </authorList>
    </citation>
    <scope>IDENTIFICATION</scope>
</reference>
<sequence length="211" mass="24605">MSKREISICHQTQALLYKNIIKKWRMKKESLWELLSSLGVILHLYLLSTVISVTQFQEHPSVDLGRIDKFNDSDFAIAYTPVSKMTQQIIEKVASTSFMKAHCYNYKEGFHCLLEKYWTRGFVAFQAAINSAIIEITTNHSVVDKMMAVTGIKMKMLPFISKGEILYELILFFYIISFTPLIYFASLNVTKERKKVKEWMKMMGLQDLAFW</sequence>
<keyword evidence="1" id="KW-0812">Transmembrane</keyword>
<accession>A0A5F8GJS4</accession>
<dbReference type="Ensembl" id="ENSMODT00000071313.1">
    <property type="protein sequence ID" value="ENSMODP00000047765.1"/>
    <property type="gene ID" value="ENSMODG00000041874.1"/>
</dbReference>
<dbReference type="Bgee" id="ENSMODG00000041874">
    <property type="expression patterns" value="Expressed in liver and 8 other cell types or tissues"/>
</dbReference>
<evidence type="ECO:0000313" key="3">
    <source>
        <dbReference type="Proteomes" id="UP000002280"/>
    </source>
</evidence>
<reference evidence="2" key="3">
    <citation type="submission" date="2025-09" db="UniProtKB">
        <authorList>
            <consortium name="Ensembl"/>
        </authorList>
    </citation>
    <scope>IDENTIFICATION</scope>
</reference>
<evidence type="ECO:0000256" key="1">
    <source>
        <dbReference type="SAM" id="Phobius"/>
    </source>
</evidence>
<keyword evidence="3" id="KW-1185">Reference proteome</keyword>
<feature type="transmembrane region" description="Helical" evidence="1">
    <location>
        <begin position="31"/>
        <end position="53"/>
    </location>
</feature>
<keyword evidence="1" id="KW-0472">Membrane</keyword>
<feature type="transmembrane region" description="Helical" evidence="1">
    <location>
        <begin position="165"/>
        <end position="185"/>
    </location>
</feature>
<keyword evidence="1" id="KW-1133">Transmembrane helix</keyword>
<protein>
    <submittedName>
        <fullName evidence="2">Uncharacterized protein</fullName>
    </submittedName>
</protein>
<name>A0A5F8GJS4_MONDO</name>
<dbReference type="Proteomes" id="UP000002280">
    <property type="component" value="Chromosome 2"/>
</dbReference>
<proteinExistence type="predicted"/>